<evidence type="ECO:0000256" key="5">
    <source>
        <dbReference type="ARBA" id="ARBA00022989"/>
    </source>
</evidence>
<protein>
    <submittedName>
        <fullName evidence="10">Raffinose/stachyose/melibiose transport system permease protein</fullName>
    </submittedName>
</protein>
<dbReference type="Gene3D" id="1.10.3720.10">
    <property type="entry name" value="MetI-like"/>
    <property type="match status" value="1"/>
</dbReference>
<evidence type="ECO:0000259" key="9">
    <source>
        <dbReference type="PROSITE" id="PS50928"/>
    </source>
</evidence>
<reference evidence="10 11" key="1">
    <citation type="submission" date="2020-07" db="EMBL/GenBank/DDBJ databases">
        <title>Sequencing the genomes of 1000 actinobacteria strains.</title>
        <authorList>
            <person name="Klenk H.-P."/>
        </authorList>
    </citation>
    <scope>NUCLEOTIDE SEQUENCE [LARGE SCALE GENOMIC DNA]</scope>
    <source>
        <strain evidence="10 11">DSM 22083</strain>
    </source>
</reference>
<dbReference type="EMBL" id="JACCBU010000001">
    <property type="protein sequence ID" value="NYE74960.1"/>
    <property type="molecule type" value="Genomic_DNA"/>
</dbReference>
<keyword evidence="2 7" id="KW-0813">Transport</keyword>
<evidence type="ECO:0000256" key="6">
    <source>
        <dbReference type="ARBA" id="ARBA00023136"/>
    </source>
</evidence>
<feature type="transmembrane region" description="Helical" evidence="7">
    <location>
        <begin position="131"/>
        <end position="155"/>
    </location>
</feature>
<feature type="transmembrane region" description="Helical" evidence="7">
    <location>
        <begin position="246"/>
        <end position="265"/>
    </location>
</feature>
<feature type="domain" description="ABC transmembrane type-1" evidence="9">
    <location>
        <begin position="96"/>
        <end position="312"/>
    </location>
</feature>
<keyword evidence="6 7" id="KW-0472">Membrane</keyword>
<evidence type="ECO:0000256" key="3">
    <source>
        <dbReference type="ARBA" id="ARBA00022475"/>
    </source>
</evidence>
<dbReference type="InterPro" id="IPR035906">
    <property type="entry name" value="MetI-like_sf"/>
</dbReference>
<dbReference type="AlphaFoldDB" id="A0A7Y9IDU6"/>
<dbReference type="PROSITE" id="PS50928">
    <property type="entry name" value="ABC_TM1"/>
    <property type="match status" value="1"/>
</dbReference>
<keyword evidence="11" id="KW-1185">Reference proteome</keyword>
<comment type="caution">
    <text evidence="10">The sequence shown here is derived from an EMBL/GenBank/DDBJ whole genome shotgun (WGS) entry which is preliminary data.</text>
</comment>
<feature type="transmembrane region" description="Helical" evidence="7">
    <location>
        <begin position="291"/>
        <end position="315"/>
    </location>
</feature>
<feature type="region of interest" description="Disordered" evidence="8">
    <location>
        <begin position="1"/>
        <end position="28"/>
    </location>
</feature>
<evidence type="ECO:0000313" key="10">
    <source>
        <dbReference type="EMBL" id="NYE74960.1"/>
    </source>
</evidence>
<dbReference type="Proteomes" id="UP000569914">
    <property type="component" value="Unassembled WGS sequence"/>
</dbReference>
<proteinExistence type="inferred from homology"/>
<keyword evidence="3" id="KW-1003">Cell membrane</keyword>
<sequence>MTAQDRSERTVPTMITSAPDDLGQRPPPVARRRRRIPWAPYLALLPTLGMLAAFQYYPSVLGIVRSLWEWNPGGESIFIGLANYRTMLADEIWWQSFRNLGFIFVWGILIWALPLLAAELLITLRSERAQFVFRTLLIVPIAFPGVVTAFMWSFMYHPNNGLINRALEGLGLGFLAQNWTGDPKLALGSLLFIGFPFISGLPFLIFYSTLRGIPPEIFESAALDGVGRFRRFWAIDLPLMARQFKLLFFLAIIHTLQYGFMAYVVTAGGPDDATTVPVLRMLNVAFQGQDWGYAAALSTTLFLITLVFSAIVVFVRRSDTSNVKGM</sequence>
<comment type="subcellular location">
    <subcellularLocation>
        <location evidence="1 7">Cell membrane</location>
        <topology evidence="1 7">Multi-pass membrane protein</topology>
    </subcellularLocation>
</comment>
<keyword evidence="5 7" id="KW-1133">Transmembrane helix</keyword>
<gene>
    <name evidence="10" type="ORF">BKA15_006289</name>
</gene>
<keyword evidence="4 7" id="KW-0812">Transmembrane</keyword>
<dbReference type="InterPro" id="IPR000515">
    <property type="entry name" value="MetI-like"/>
</dbReference>
<organism evidence="10 11">
    <name type="scientific">Microlunatus parietis</name>
    <dbReference type="NCBI Taxonomy" id="682979"/>
    <lineage>
        <taxon>Bacteria</taxon>
        <taxon>Bacillati</taxon>
        <taxon>Actinomycetota</taxon>
        <taxon>Actinomycetes</taxon>
        <taxon>Propionibacteriales</taxon>
        <taxon>Propionibacteriaceae</taxon>
        <taxon>Microlunatus</taxon>
    </lineage>
</organism>
<feature type="transmembrane region" description="Helical" evidence="7">
    <location>
        <begin position="185"/>
        <end position="207"/>
    </location>
</feature>
<dbReference type="PANTHER" id="PTHR43005:SF1">
    <property type="entry name" value="SPERMIDINE_PUTRESCINE TRANSPORT SYSTEM PERMEASE PROTEIN"/>
    <property type="match status" value="1"/>
</dbReference>
<evidence type="ECO:0000256" key="4">
    <source>
        <dbReference type="ARBA" id="ARBA00022692"/>
    </source>
</evidence>
<evidence type="ECO:0000313" key="11">
    <source>
        <dbReference type="Proteomes" id="UP000569914"/>
    </source>
</evidence>
<feature type="transmembrane region" description="Helical" evidence="7">
    <location>
        <begin position="103"/>
        <end position="124"/>
    </location>
</feature>
<dbReference type="Pfam" id="PF00528">
    <property type="entry name" value="BPD_transp_1"/>
    <property type="match status" value="1"/>
</dbReference>
<name>A0A7Y9IDU6_9ACTN</name>
<accession>A0A7Y9IDU6</accession>
<evidence type="ECO:0000256" key="7">
    <source>
        <dbReference type="RuleBase" id="RU363032"/>
    </source>
</evidence>
<dbReference type="SUPFAM" id="SSF161098">
    <property type="entry name" value="MetI-like"/>
    <property type="match status" value="1"/>
</dbReference>
<evidence type="ECO:0000256" key="8">
    <source>
        <dbReference type="SAM" id="MobiDB-lite"/>
    </source>
</evidence>
<dbReference type="GO" id="GO:0055085">
    <property type="term" value="P:transmembrane transport"/>
    <property type="evidence" value="ECO:0007669"/>
    <property type="project" value="InterPro"/>
</dbReference>
<comment type="similarity">
    <text evidence="7">Belongs to the binding-protein-dependent transport system permease family.</text>
</comment>
<dbReference type="CDD" id="cd06261">
    <property type="entry name" value="TM_PBP2"/>
    <property type="match status" value="1"/>
</dbReference>
<dbReference type="GO" id="GO:0005886">
    <property type="term" value="C:plasma membrane"/>
    <property type="evidence" value="ECO:0007669"/>
    <property type="project" value="UniProtKB-SubCell"/>
</dbReference>
<dbReference type="PANTHER" id="PTHR43005">
    <property type="entry name" value="BLR7065 PROTEIN"/>
    <property type="match status" value="1"/>
</dbReference>
<feature type="transmembrane region" description="Helical" evidence="7">
    <location>
        <begin position="38"/>
        <end position="57"/>
    </location>
</feature>
<evidence type="ECO:0000256" key="2">
    <source>
        <dbReference type="ARBA" id="ARBA00022448"/>
    </source>
</evidence>
<evidence type="ECO:0000256" key="1">
    <source>
        <dbReference type="ARBA" id="ARBA00004651"/>
    </source>
</evidence>